<gene>
    <name evidence="2" type="ORF">CR513_31347</name>
</gene>
<evidence type="ECO:0000313" key="2">
    <source>
        <dbReference type="EMBL" id="RDX87216.1"/>
    </source>
</evidence>
<evidence type="ECO:0000256" key="1">
    <source>
        <dbReference type="SAM" id="SignalP"/>
    </source>
</evidence>
<sequence>MHFKFLNPICVLSGVILATEVGSGRDALGFYLVGTLWASAWPRCSRLSGLQSKSNLFIVVTSSYYFKSIQKDLKKLPMEEFLDTFKVHEIKLKEDKG</sequence>
<keyword evidence="1" id="KW-0732">Signal</keyword>
<accession>A0A371G9K2</accession>
<feature type="signal peptide" evidence="1">
    <location>
        <begin position="1"/>
        <end position="18"/>
    </location>
</feature>
<feature type="non-terminal residue" evidence="2">
    <location>
        <position position="1"/>
    </location>
</feature>
<protein>
    <submittedName>
        <fullName evidence="2">Uncharacterized protein</fullName>
    </submittedName>
</protein>
<evidence type="ECO:0000313" key="3">
    <source>
        <dbReference type="Proteomes" id="UP000257109"/>
    </source>
</evidence>
<feature type="chain" id="PRO_5016843717" evidence="1">
    <location>
        <begin position="19"/>
        <end position="97"/>
    </location>
</feature>
<reference evidence="2" key="1">
    <citation type="submission" date="2018-05" db="EMBL/GenBank/DDBJ databases">
        <title>Draft genome of Mucuna pruriens seed.</title>
        <authorList>
            <person name="Nnadi N.E."/>
            <person name="Vos R."/>
            <person name="Hasami M.H."/>
            <person name="Devisetty U.K."/>
            <person name="Aguiy J.C."/>
        </authorList>
    </citation>
    <scope>NUCLEOTIDE SEQUENCE [LARGE SCALE GENOMIC DNA]</scope>
    <source>
        <strain evidence="2">JCA_2017</strain>
    </source>
</reference>
<dbReference type="Proteomes" id="UP000257109">
    <property type="component" value="Unassembled WGS sequence"/>
</dbReference>
<name>A0A371G9K2_MUCPR</name>
<dbReference type="AlphaFoldDB" id="A0A371G9K2"/>
<keyword evidence="3" id="KW-1185">Reference proteome</keyword>
<dbReference type="EMBL" id="QJKJ01006290">
    <property type="protein sequence ID" value="RDX87216.1"/>
    <property type="molecule type" value="Genomic_DNA"/>
</dbReference>
<organism evidence="2 3">
    <name type="scientific">Mucuna pruriens</name>
    <name type="common">Velvet bean</name>
    <name type="synonym">Dolichos pruriens</name>
    <dbReference type="NCBI Taxonomy" id="157652"/>
    <lineage>
        <taxon>Eukaryota</taxon>
        <taxon>Viridiplantae</taxon>
        <taxon>Streptophyta</taxon>
        <taxon>Embryophyta</taxon>
        <taxon>Tracheophyta</taxon>
        <taxon>Spermatophyta</taxon>
        <taxon>Magnoliopsida</taxon>
        <taxon>eudicotyledons</taxon>
        <taxon>Gunneridae</taxon>
        <taxon>Pentapetalae</taxon>
        <taxon>rosids</taxon>
        <taxon>fabids</taxon>
        <taxon>Fabales</taxon>
        <taxon>Fabaceae</taxon>
        <taxon>Papilionoideae</taxon>
        <taxon>50 kb inversion clade</taxon>
        <taxon>NPAAA clade</taxon>
        <taxon>indigoferoid/millettioid clade</taxon>
        <taxon>Phaseoleae</taxon>
        <taxon>Mucuna</taxon>
    </lineage>
</organism>
<comment type="caution">
    <text evidence="2">The sequence shown here is derived from an EMBL/GenBank/DDBJ whole genome shotgun (WGS) entry which is preliminary data.</text>
</comment>
<proteinExistence type="predicted"/>